<feature type="transmembrane region" description="Helical" evidence="6">
    <location>
        <begin position="112"/>
        <end position="137"/>
    </location>
</feature>
<feature type="transmembrane region" description="Helical" evidence="6">
    <location>
        <begin position="314"/>
        <end position="335"/>
    </location>
</feature>
<dbReference type="PANTHER" id="PTHR43243">
    <property type="entry name" value="INNER MEMBRANE TRANSPORTER YGJI-RELATED"/>
    <property type="match status" value="1"/>
</dbReference>
<dbReference type="PIRSF" id="PIRSF006060">
    <property type="entry name" value="AA_transporter"/>
    <property type="match status" value="1"/>
</dbReference>
<evidence type="ECO:0000256" key="6">
    <source>
        <dbReference type="SAM" id="Phobius"/>
    </source>
</evidence>
<keyword evidence="3 6" id="KW-0812">Transmembrane</keyword>
<evidence type="ECO:0000256" key="3">
    <source>
        <dbReference type="ARBA" id="ARBA00022692"/>
    </source>
</evidence>
<evidence type="ECO:0000256" key="1">
    <source>
        <dbReference type="ARBA" id="ARBA00004141"/>
    </source>
</evidence>
<dbReference type="GO" id="GO:0016020">
    <property type="term" value="C:membrane"/>
    <property type="evidence" value="ECO:0007669"/>
    <property type="project" value="UniProtKB-SubCell"/>
</dbReference>
<feature type="transmembrane region" description="Helical" evidence="6">
    <location>
        <begin position="41"/>
        <end position="63"/>
    </location>
</feature>
<evidence type="ECO:0000256" key="2">
    <source>
        <dbReference type="ARBA" id="ARBA00022448"/>
    </source>
</evidence>
<comment type="subcellular location">
    <subcellularLocation>
        <location evidence="1">Membrane</location>
        <topology evidence="1">Multi-pass membrane protein</topology>
    </subcellularLocation>
</comment>
<feature type="transmembrane region" description="Helical" evidence="6">
    <location>
        <begin position="265"/>
        <end position="293"/>
    </location>
</feature>
<dbReference type="RefSeq" id="WP_161350965.1">
    <property type="nucleotide sequence ID" value="NZ_WTUX01000011.1"/>
</dbReference>
<dbReference type="Pfam" id="PF13520">
    <property type="entry name" value="AA_permease_2"/>
    <property type="match status" value="1"/>
</dbReference>
<name>A0A845M107_9RHOB</name>
<feature type="transmembrane region" description="Helical" evidence="6">
    <location>
        <begin position="12"/>
        <end position="35"/>
    </location>
</feature>
<feature type="transmembrane region" description="Helical" evidence="6">
    <location>
        <begin position="372"/>
        <end position="395"/>
    </location>
</feature>
<dbReference type="PANTHER" id="PTHR43243:SF4">
    <property type="entry name" value="CATIONIC AMINO ACID TRANSPORTER 4"/>
    <property type="match status" value="1"/>
</dbReference>
<keyword evidence="2" id="KW-0813">Transport</keyword>
<dbReference type="EMBL" id="WTUX01000011">
    <property type="protein sequence ID" value="MZR12842.1"/>
    <property type="molecule type" value="Genomic_DNA"/>
</dbReference>
<protein>
    <submittedName>
        <fullName evidence="7">Amino acid permease</fullName>
    </submittedName>
</protein>
<evidence type="ECO:0000313" key="8">
    <source>
        <dbReference type="Proteomes" id="UP000467322"/>
    </source>
</evidence>
<gene>
    <name evidence="7" type="ORF">GQE99_07385</name>
</gene>
<keyword evidence="5 6" id="KW-0472">Membrane</keyword>
<dbReference type="InterPro" id="IPR002293">
    <property type="entry name" value="AA/rel_permease1"/>
</dbReference>
<sequence>MGETLPKRLGTGLLTAYGVGIMVGAGIYVLVGYAAGAAGVWAPLAFLLSGLVAFPTALSFAELSARIPEAAGDSAYVEVGLNRHALAVLVGFVNIAAGVIGGAAVLRGGVGYLGALVAVDPGLAMIGLGVVLAGIALIGAVESLAFVAILTAIEVGGLLLVVWAGFSAPPSPDWVQPAEFHLPGVVGATIFAFFAFLGFDDLVNMAEEARHPARQMPRAILWSLAMTAGLYALVSLAAVRAVPLAELGVSERPLVLVWSAATGGAGAFLSAIAVAAALNGVLAQMVMSARVLFGLGRRSPWLGPFHHAHPRFGTPVLATILVAAFTIAAALALPVVVLAEYTTLALLVVFTIVNAALIGVKRKHPGGPFRVPALMPWLGIVGSLGLLAANLVTLYG</sequence>
<dbReference type="GO" id="GO:0015171">
    <property type="term" value="F:amino acid transmembrane transporter activity"/>
    <property type="evidence" value="ECO:0007669"/>
    <property type="project" value="TreeGrafter"/>
</dbReference>
<keyword evidence="4 6" id="KW-1133">Transmembrane helix</keyword>
<evidence type="ECO:0000256" key="4">
    <source>
        <dbReference type="ARBA" id="ARBA00022989"/>
    </source>
</evidence>
<dbReference type="AlphaFoldDB" id="A0A845M107"/>
<reference evidence="7 8" key="1">
    <citation type="submission" date="2019-12" db="EMBL/GenBank/DDBJ databases">
        <title>Maritimibacter sp. nov. sp. isolated from sea sand.</title>
        <authorList>
            <person name="Kim J."/>
            <person name="Jeong S.E."/>
            <person name="Jung H.S."/>
            <person name="Jeon C.O."/>
        </authorList>
    </citation>
    <scope>NUCLEOTIDE SEQUENCE [LARGE SCALE GENOMIC DNA]</scope>
    <source>
        <strain evidence="7 8">DP07</strain>
    </source>
</reference>
<feature type="transmembrane region" description="Helical" evidence="6">
    <location>
        <begin position="180"/>
        <end position="199"/>
    </location>
</feature>
<feature type="transmembrane region" description="Helical" evidence="6">
    <location>
        <begin position="144"/>
        <end position="168"/>
    </location>
</feature>
<proteinExistence type="predicted"/>
<evidence type="ECO:0000313" key="7">
    <source>
        <dbReference type="EMBL" id="MZR12842.1"/>
    </source>
</evidence>
<dbReference type="Proteomes" id="UP000467322">
    <property type="component" value="Unassembled WGS sequence"/>
</dbReference>
<feature type="transmembrane region" description="Helical" evidence="6">
    <location>
        <begin position="84"/>
        <end position="106"/>
    </location>
</feature>
<evidence type="ECO:0000256" key="5">
    <source>
        <dbReference type="ARBA" id="ARBA00023136"/>
    </source>
</evidence>
<keyword evidence="8" id="KW-1185">Reference proteome</keyword>
<dbReference type="Gene3D" id="1.20.1740.10">
    <property type="entry name" value="Amino acid/polyamine transporter I"/>
    <property type="match status" value="1"/>
</dbReference>
<feature type="transmembrane region" description="Helical" evidence="6">
    <location>
        <begin position="220"/>
        <end position="245"/>
    </location>
</feature>
<comment type="caution">
    <text evidence="7">The sequence shown here is derived from an EMBL/GenBank/DDBJ whole genome shotgun (WGS) entry which is preliminary data.</text>
</comment>
<feature type="transmembrane region" description="Helical" evidence="6">
    <location>
        <begin position="341"/>
        <end position="360"/>
    </location>
</feature>
<organism evidence="7 8">
    <name type="scientific">Maritimibacter harenae</name>
    <dbReference type="NCBI Taxonomy" id="2606218"/>
    <lineage>
        <taxon>Bacteria</taxon>
        <taxon>Pseudomonadati</taxon>
        <taxon>Pseudomonadota</taxon>
        <taxon>Alphaproteobacteria</taxon>
        <taxon>Rhodobacterales</taxon>
        <taxon>Roseobacteraceae</taxon>
        <taxon>Maritimibacter</taxon>
    </lineage>
</organism>
<accession>A0A845M107</accession>